<dbReference type="GO" id="GO:0016491">
    <property type="term" value="F:oxidoreductase activity"/>
    <property type="evidence" value="ECO:0007669"/>
    <property type="project" value="UniProtKB-KW"/>
</dbReference>
<dbReference type="Pfam" id="PF00106">
    <property type="entry name" value="adh_short"/>
    <property type="match status" value="1"/>
</dbReference>
<dbReference type="NCBIfam" id="NF005065">
    <property type="entry name" value="PRK06482.1"/>
    <property type="match status" value="1"/>
</dbReference>
<dbReference type="KEGG" id="sus:Acid_3397"/>
<evidence type="ECO:0000256" key="3">
    <source>
        <dbReference type="RuleBase" id="RU000363"/>
    </source>
</evidence>
<comment type="similarity">
    <text evidence="1 3">Belongs to the short-chain dehydrogenases/reductases (SDR) family.</text>
</comment>
<gene>
    <name evidence="4" type="ordered locus">Acid_3397</name>
</gene>
<dbReference type="PRINTS" id="PR00080">
    <property type="entry name" value="SDRFAMILY"/>
</dbReference>
<organism evidence="4">
    <name type="scientific">Solibacter usitatus (strain Ellin6076)</name>
    <dbReference type="NCBI Taxonomy" id="234267"/>
    <lineage>
        <taxon>Bacteria</taxon>
        <taxon>Pseudomonadati</taxon>
        <taxon>Acidobacteriota</taxon>
        <taxon>Terriglobia</taxon>
        <taxon>Bryobacterales</taxon>
        <taxon>Solibacteraceae</taxon>
        <taxon>Candidatus Solibacter</taxon>
    </lineage>
</organism>
<dbReference type="CDD" id="cd05374">
    <property type="entry name" value="17beta-HSD-like_SDR_c"/>
    <property type="match status" value="1"/>
</dbReference>
<keyword evidence="2" id="KW-0560">Oxidoreductase</keyword>
<dbReference type="InterPro" id="IPR036291">
    <property type="entry name" value="NAD(P)-bd_dom_sf"/>
</dbReference>
<evidence type="ECO:0000256" key="1">
    <source>
        <dbReference type="ARBA" id="ARBA00006484"/>
    </source>
</evidence>
<dbReference type="Gene3D" id="3.40.50.720">
    <property type="entry name" value="NAD(P)-binding Rossmann-like Domain"/>
    <property type="match status" value="1"/>
</dbReference>
<dbReference type="PROSITE" id="PS00061">
    <property type="entry name" value="ADH_SHORT"/>
    <property type="match status" value="1"/>
</dbReference>
<dbReference type="InterPro" id="IPR051911">
    <property type="entry name" value="SDR_oxidoreductase"/>
</dbReference>
<dbReference type="PANTHER" id="PTHR43976:SF16">
    <property type="entry name" value="SHORT-CHAIN DEHYDROGENASE_REDUCTASE FAMILY PROTEIN"/>
    <property type="match status" value="1"/>
</dbReference>
<dbReference type="EMBL" id="CP000473">
    <property type="protein sequence ID" value="ABJ84370.1"/>
    <property type="molecule type" value="Genomic_DNA"/>
</dbReference>
<name>Q021L7_SOLUE</name>
<dbReference type="PRINTS" id="PR00081">
    <property type="entry name" value="GDHRDH"/>
</dbReference>
<dbReference type="OrthoDB" id="9775296at2"/>
<dbReference type="HOGENOM" id="CLU_010194_2_9_0"/>
<dbReference type="InParanoid" id="Q021L7"/>
<dbReference type="STRING" id="234267.Acid_3397"/>
<protein>
    <submittedName>
        <fullName evidence="4">Short-chain dehydrogenase/reductase SDR</fullName>
    </submittedName>
</protein>
<dbReference type="InterPro" id="IPR020904">
    <property type="entry name" value="Sc_DH/Rdtase_CS"/>
</dbReference>
<accession>Q021L7</accession>
<evidence type="ECO:0000313" key="4">
    <source>
        <dbReference type="EMBL" id="ABJ84370.1"/>
    </source>
</evidence>
<dbReference type="AlphaFoldDB" id="Q021L7"/>
<dbReference type="SUPFAM" id="SSF51735">
    <property type="entry name" value="NAD(P)-binding Rossmann-fold domains"/>
    <property type="match status" value="1"/>
</dbReference>
<sequence>MSQTTAKTLSRIPVSSPVWFITGIGRGLGRSIAGEVMRRGGRVAGTVRKLEDADELKRQYPDQLWTGELELSNFANIANTFGAAVRHFGRIHAVVSNAGYSLLGAAEELELDAIRHIIDTNLIGSIELARAAVAHMRPLGGGRLIQVSSGAGQAGFPGLSLYCATKWGIEGFFDSLAQEVADFGIQTTLVEPGTIRTGFGSSGVLSPELEAYRDGPAGMLRKMAMQGYPAPGDPAKMAKAIVETFEADAAPTRLALGQDAYGYIKAALAGRLAQVEAHKNLATDCDDV</sequence>
<reference evidence="4" key="1">
    <citation type="submission" date="2006-10" db="EMBL/GenBank/DDBJ databases">
        <title>Complete sequence of Solibacter usitatus Ellin6076.</title>
        <authorList>
            <consortium name="US DOE Joint Genome Institute"/>
            <person name="Copeland A."/>
            <person name="Lucas S."/>
            <person name="Lapidus A."/>
            <person name="Barry K."/>
            <person name="Detter J.C."/>
            <person name="Glavina del Rio T."/>
            <person name="Hammon N."/>
            <person name="Israni S."/>
            <person name="Dalin E."/>
            <person name="Tice H."/>
            <person name="Pitluck S."/>
            <person name="Thompson L.S."/>
            <person name="Brettin T."/>
            <person name="Bruce D."/>
            <person name="Han C."/>
            <person name="Tapia R."/>
            <person name="Gilna P."/>
            <person name="Schmutz J."/>
            <person name="Larimer F."/>
            <person name="Land M."/>
            <person name="Hauser L."/>
            <person name="Kyrpides N."/>
            <person name="Mikhailova N."/>
            <person name="Janssen P.H."/>
            <person name="Kuske C.R."/>
            <person name="Richardson P."/>
        </authorList>
    </citation>
    <scope>NUCLEOTIDE SEQUENCE</scope>
    <source>
        <strain evidence="4">Ellin6076</strain>
    </source>
</reference>
<dbReference type="PANTHER" id="PTHR43976">
    <property type="entry name" value="SHORT CHAIN DEHYDROGENASE"/>
    <property type="match status" value="1"/>
</dbReference>
<evidence type="ECO:0000256" key="2">
    <source>
        <dbReference type="ARBA" id="ARBA00023002"/>
    </source>
</evidence>
<dbReference type="eggNOG" id="COG4221">
    <property type="taxonomic scope" value="Bacteria"/>
</dbReference>
<proteinExistence type="inferred from homology"/>
<dbReference type="InterPro" id="IPR002347">
    <property type="entry name" value="SDR_fam"/>
</dbReference>